<feature type="transmembrane region" description="Helical" evidence="1">
    <location>
        <begin position="429"/>
        <end position="451"/>
    </location>
</feature>
<organism evidence="2 3">
    <name type="scientific">Faecalibacterium prausnitzii</name>
    <dbReference type="NCBI Taxonomy" id="853"/>
    <lineage>
        <taxon>Bacteria</taxon>
        <taxon>Bacillati</taxon>
        <taxon>Bacillota</taxon>
        <taxon>Clostridia</taxon>
        <taxon>Eubacteriales</taxon>
        <taxon>Oscillospiraceae</taxon>
        <taxon>Faecalibacterium</taxon>
    </lineage>
</organism>
<dbReference type="AlphaFoldDB" id="A0A2A7B6A8"/>
<dbReference type="RefSeq" id="WP_097792766.1">
    <property type="nucleotide sequence ID" value="NZ_NOUV01000014.1"/>
</dbReference>
<sequence length="641" mass="71890">MEQTRSTLLKRSLTPWGKAGAALGIGVLVLAAVGLLFPTGAAFFPLVSLWCSCALFYGALWVLRVSGVTLDFFHRAVLVGCWAAAVLYFYWALGRRDFVYAWDYANYLVKQYSAEAAFAAGPAAGFAYIFGSFAEDYTNFITLFTEFPFCLTARTGDSYAFSQVFCVLPSLMVLLAGVVIKVGQMLRVKNRFYYFLIGFSWLLTFPFLRMSAMLAQPDWFGLIFAFAILVLTLDYRFEQLEPGRFALLFLATAAVILTRRWYLYFVVGYYFSYALLLLVSSAKLARTDKALAVRRVRNLIAFGLCAMIAMVALLWPMVRKILAFDYSDRYSYYNVGGMATELYYHILRIGLLNFILIGLGIADAFRRKRFALPALGACELAVSLVLFTRVQNTGSHQMLLFLPAYFLLFLAGAAALAEGIERRKALKLGYWAFTLVFAVSVRCSPLTVVALPDFLIDHFPLKSTAEFVRLDGLTCDRRDLSQLQAVTEWLSVHLGDGETAYMITDDMLYNPGHLRNCLLPEQPLDGKLPDSFSVPGTHNFPMSFFEAKYVVTVDPYPLSYASDTELGHKLNAKFAELRDGTHTLAATFDMGNGYTFTIWERVAAPTRAEVETYLHVFDAENAQYPEMFSQVAESWLAAHGL</sequence>
<gene>
    <name evidence="2" type="ORF">CHR60_09495</name>
</gene>
<feature type="transmembrane region" description="Helical" evidence="1">
    <location>
        <begin position="245"/>
        <end position="262"/>
    </location>
</feature>
<comment type="caution">
    <text evidence="2">The sequence shown here is derived from an EMBL/GenBank/DDBJ whole genome shotgun (WGS) entry which is preliminary data.</text>
</comment>
<evidence type="ECO:0000313" key="2">
    <source>
        <dbReference type="EMBL" id="PDX86940.1"/>
    </source>
</evidence>
<feature type="transmembrane region" description="Helical" evidence="1">
    <location>
        <begin position="214"/>
        <end position="233"/>
    </location>
</feature>
<proteinExistence type="predicted"/>
<feature type="transmembrane region" description="Helical" evidence="1">
    <location>
        <begin position="369"/>
        <end position="387"/>
    </location>
</feature>
<keyword evidence="1" id="KW-1133">Transmembrane helix</keyword>
<evidence type="ECO:0000256" key="1">
    <source>
        <dbReference type="SAM" id="Phobius"/>
    </source>
</evidence>
<dbReference type="EMBL" id="NOUV01000014">
    <property type="protein sequence ID" value="PDX86940.1"/>
    <property type="molecule type" value="Genomic_DNA"/>
</dbReference>
<feature type="transmembrane region" description="Helical" evidence="1">
    <location>
        <begin position="192"/>
        <end position="208"/>
    </location>
</feature>
<feature type="transmembrane region" description="Helical" evidence="1">
    <location>
        <begin position="298"/>
        <end position="318"/>
    </location>
</feature>
<keyword evidence="1" id="KW-0472">Membrane</keyword>
<feature type="transmembrane region" description="Helical" evidence="1">
    <location>
        <begin position="20"/>
        <end position="37"/>
    </location>
</feature>
<dbReference type="OrthoDB" id="1644898at2"/>
<dbReference type="Proteomes" id="UP000220904">
    <property type="component" value="Unassembled WGS sequence"/>
</dbReference>
<feature type="transmembrane region" description="Helical" evidence="1">
    <location>
        <begin position="159"/>
        <end position="180"/>
    </location>
</feature>
<protein>
    <submittedName>
        <fullName evidence="2">Uncharacterized protein</fullName>
    </submittedName>
</protein>
<reference evidence="2 3" key="1">
    <citation type="journal article" date="2017" name="Front. Microbiol.">
        <title>New Insights into the Diversity of the Genus Faecalibacterium.</title>
        <authorList>
            <person name="Benevides L."/>
            <person name="Burman S."/>
            <person name="Martin R."/>
            <person name="Robert V."/>
            <person name="Thomas M."/>
            <person name="Miquel S."/>
            <person name="Chain F."/>
            <person name="Sokol H."/>
            <person name="Bermudez-Humaran L.G."/>
            <person name="Morrison M."/>
            <person name="Langella P."/>
            <person name="Azevedo V.A."/>
            <person name="Chatel J.M."/>
            <person name="Soares S."/>
        </authorList>
    </citation>
    <scope>NUCLEOTIDE SEQUENCE [LARGE SCALE GENOMIC DNA]</scope>
    <source>
        <strain evidence="2 3">AHMP21</strain>
    </source>
</reference>
<feature type="transmembrane region" description="Helical" evidence="1">
    <location>
        <begin position="43"/>
        <end position="63"/>
    </location>
</feature>
<feature type="transmembrane region" description="Helical" evidence="1">
    <location>
        <begin position="268"/>
        <end position="286"/>
    </location>
</feature>
<feature type="transmembrane region" description="Helical" evidence="1">
    <location>
        <begin position="342"/>
        <end position="362"/>
    </location>
</feature>
<feature type="transmembrane region" description="Helical" evidence="1">
    <location>
        <begin position="399"/>
        <end position="417"/>
    </location>
</feature>
<name>A0A2A7B6A8_9FIRM</name>
<evidence type="ECO:0000313" key="3">
    <source>
        <dbReference type="Proteomes" id="UP000220904"/>
    </source>
</evidence>
<accession>A0A2A7B6A8</accession>
<feature type="transmembrane region" description="Helical" evidence="1">
    <location>
        <begin position="75"/>
        <end position="93"/>
    </location>
</feature>
<keyword evidence="1" id="KW-0812">Transmembrane</keyword>